<dbReference type="Gene3D" id="3.90.340.10">
    <property type="entry name" value="Nitric Oxide Synthase, Chain A, domain 1"/>
    <property type="match status" value="1"/>
</dbReference>
<evidence type="ECO:0000256" key="2">
    <source>
        <dbReference type="ARBA" id="ARBA00006267"/>
    </source>
</evidence>
<dbReference type="Pfam" id="PF02898">
    <property type="entry name" value="NO_synthase"/>
    <property type="match status" value="1"/>
</dbReference>
<comment type="similarity">
    <text evidence="2 12">Belongs to the NOS family.</text>
</comment>
<feature type="domain" description="Flavodoxin-like" evidence="14">
    <location>
        <begin position="472"/>
        <end position="613"/>
    </location>
</feature>
<evidence type="ECO:0000313" key="17">
    <source>
        <dbReference type="Proteomes" id="UP001054837"/>
    </source>
</evidence>
<dbReference type="PROSITE" id="PS60001">
    <property type="entry name" value="NOS"/>
    <property type="match status" value="1"/>
</dbReference>
<keyword evidence="7 12" id="KW-0274">FAD</keyword>
<sequence length="1064" mass="120655">MIIEKIPDFSMPSKCPFMQQSETGVKLTNFTSGKRITDVLHQRSVPIKCSESSCMGSLMGGQSGDPGVRTKEELLDEALKFQEQYVSSIKNATPEDLSNRMNEITEEVMRTGTYTMKLEELIFGSKVAWRNAPRCIGRIQWNRLYVNDCRHITTTKEMFEGLCRHIEYATNNGNIRSAITLFPQRIAGREDFRVWNPQLINFAGYLQPDGSVIGDPGRLQFTRICQRLGWKGKGGRFDILPLILSAPGEGAKFYEIPEELVMRVDIEHPKYEWFKELGIRWYIVPAVADMMLDCGGLCFTAAPFNGWYMATEIGARNLCDVQRYNMAQEIAEKMGLDTKTHTSMWKDIALVETTLAVLYSFQKNNVTIVDHHTAADTFMKHMETELSQRGGCPADWVWIVPPISGSSTPVFHQEMINYNLKPSYEYQEKAWLTYKWPKNDKIKLKYSFASIAKAVRLCVHLMSKVRCGRTEATILYASETGKSETFARKLANVLHASFNTKVLCMEDYDTNDLTSEDFVIVVASTFGTGEPPDNGKDFWKSLKEYKENRTSLKNLKYAVFALGSSSYPKYCAFGKNVDTIFSDLGAKRVMAVELSDELGGQEHTFNKWLPSIYKSSCKDFNIELGDDLVLPMMDFNTWKSGHFRLAESNTKQKDLLTELSNLHSKKVFPATITSRENLKAPEAENQTILARLSAKNSALSTYEPGDHVAVFPSNPAAVVDPILKKLEKAGFNVDDVIQTECLKNGSWEIFKRLPAASLRTHLTHYLDITTPPTSSFLLLLSEMATDSFQKRRLKKLAEVPDDYETWKSFLYPNLAEILEEFPSIDLDPTLLLSELPLLQPRYYSISSSRLATPDEIHVTFTMVSYRTRDDLGPLHYGVCTSYMNAVQKEDLLCFIRNAPRFRMPENKAAPIIMVGAGSGIAPFRSFWQERDALSEKYTNGNSLNLGQMYLFFGCRQSKLDDIYKHETSRLQKKGIITKVFTALSREPGQKKEYVQHRLEKESHVVLDVLDNGGHIYVCGDAVMAADIRSTIEKILSNGNKKIDIDTLVENGKYHEDVFGVLHKK</sequence>
<dbReference type="PRINTS" id="PR00371">
    <property type="entry name" value="FPNCR"/>
</dbReference>
<dbReference type="InterPro" id="IPR036119">
    <property type="entry name" value="NOS_N_sf"/>
</dbReference>
<dbReference type="EMBL" id="BPLQ01003582">
    <property type="protein sequence ID" value="GIY01467.1"/>
    <property type="molecule type" value="Genomic_DNA"/>
</dbReference>
<dbReference type="SUPFAM" id="SSF52218">
    <property type="entry name" value="Flavoproteins"/>
    <property type="match status" value="1"/>
</dbReference>
<dbReference type="InterPro" id="IPR044943">
    <property type="entry name" value="NOS_dom_1"/>
</dbReference>
<dbReference type="AlphaFoldDB" id="A0AAV4PZA8"/>
<dbReference type="SUPFAM" id="SSF56512">
    <property type="entry name" value="Nitric oxide (NO) synthase oxygenase domain"/>
    <property type="match status" value="1"/>
</dbReference>
<gene>
    <name evidence="16" type="primary">NOS2</name>
    <name evidence="16" type="ORF">CDAR_196601</name>
</gene>
<evidence type="ECO:0000256" key="7">
    <source>
        <dbReference type="ARBA" id="ARBA00022827"/>
    </source>
</evidence>
<dbReference type="GO" id="GO:0046872">
    <property type="term" value="F:metal ion binding"/>
    <property type="evidence" value="ECO:0007669"/>
    <property type="project" value="UniProtKB-KW"/>
</dbReference>
<dbReference type="GO" id="GO:0006809">
    <property type="term" value="P:nitric oxide biosynthetic process"/>
    <property type="evidence" value="ECO:0007669"/>
    <property type="project" value="InterPro"/>
</dbReference>
<dbReference type="GO" id="GO:0050661">
    <property type="term" value="F:NADP binding"/>
    <property type="evidence" value="ECO:0007669"/>
    <property type="project" value="InterPro"/>
</dbReference>
<dbReference type="InterPro" id="IPR039261">
    <property type="entry name" value="FNR_nucleotide-bd"/>
</dbReference>
<evidence type="ECO:0000313" key="16">
    <source>
        <dbReference type="EMBL" id="GIY01467.1"/>
    </source>
</evidence>
<evidence type="ECO:0000256" key="10">
    <source>
        <dbReference type="ARBA" id="ARBA00023002"/>
    </source>
</evidence>
<keyword evidence="4" id="KW-0285">Flavoprotein</keyword>
<dbReference type="Gene3D" id="3.90.1230.10">
    <property type="entry name" value="Nitric Oxide Synthase, Chain A, domain 3"/>
    <property type="match status" value="1"/>
</dbReference>
<dbReference type="GO" id="GO:0005516">
    <property type="term" value="F:calmodulin binding"/>
    <property type="evidence" value="ECO:0007669"/>
    <property type="project" value="UniProtKB-KW"/>
</dbReference>
<name>A0AAV4PZA8_9ARAC</name>
<keyword evidence="11 12" id="KW-0408">Iron</keyword>
<evidence type="ECO:0000256" key="6">
    <source>
        <dbReference type="ARBA" id="ARBA00022723"/>
    </source>
</evidence>
<comment type="catalytic activity">
    <reaction evidence="12">
        <text>2 L-arginine + 3 NADPH + 4 O2 + H(+) = 2 L-citrulline + 2 nitric oxide + 3 NADP(+) + 4 H2O</text>
        <dbReference type="Rhea" id="RHEA:19897"/>
        <dbReference type="ChEBI" id="CHEBI:15377"/>
        <dbReference type="ChEBI" id="CHEBI:15378"/>
        <dbReference type="ChEBI" id="CHEBI:15379"/>
        <dbReference type="ChEBI" id="CHEBI:16480"/>
        <dbReference type="ChEBI" id="CHEBI:32682"/>
        <dbReference type="ChEBI" id="CHEBI:57743"/>
        <dbReference type="ChEBI" id="CHEBI:57783"/>
        <dbReference type="ChEBI" id="CHEBI:58349"/>
        <dbReference type="EC" id="1.14.13.39"/>
    </reaction>
</comment>
<keyword evidence="9 12" id="KW-0112">Calmodulin-binding</keyword>
<keyword evidence="17" id="KW-1185">Reference proteome</keyword>
<dbReference type="SUPFAM" id="SSF52343">
    <property type="entry name" value="Ferredoxin reductase-like, C-terminal NADP-linked domain"/>
    <property type="match status" value="1"/>
</dbReference>
<dbReference type="Gene3D" id="3.40.50.360">
    <property type="match status" value="1"/>
</dbReference>
<dbReference type="PROSITE" id="PS50902">
    <property type="entry name" value="FLAVODOXIN_LIKE"/>
    <property type="match status" value="1"/>
</dbReference>
<comment type="cofactor">
    <cofactor evidence="1 12">
        <name>heme b</name>
        <dbReference type="ChEBI" id="CHEBI:60344"/>
    </cofactor>
</comment>
<evidence type="ECO:0000256" key="5">
    <source>
        <dbReference type="ARBA" id="ARBA00022643"/>
    </source>
</evidence>
<dbReference type="InterPro" id="IPR044940">
    <property type="entry name" value="NOS_dom_2"/>
</dbReference>
<comment type="cofactor">
    <cofactor evidence="12">
        <name>FMN</name>
        <dbReference type="ChEBI" id="CHEBI:58210"/>
    </cofactor>
    <text evidence="12">Binds 1 FMN.</text>
</comment>
<dbReference type="InterPro" id="IPR012144">
    <property type="entry name" value="NOS_euk"/>
</dbReference>
<dbReference type="PIRSF" id="PIRSF000333">
    <property type="entry name" value="NOS"/>
    <property type="match status" value="1"/>
</dbReference>
<protein>
    <recommendedName>
        <fullName evidence="12">Nitric oxide synthase</fullName>
        <ecNumber evidence="12">1.14.13.39</ecNumber>
    </recommendedName>
</protein>
<dbReference type="Gene3D" id="1.20.990.10">
    <property type="entry name" value="NADPH-cytochrome p450 Reductase, Chain A, domain 3"/>
    <property type="match status" value="1"/>
</dbReference>
<evidence type="ECO:0000256" key="3">
    <source>
        <dbReference type="ARBA" id="ARBA00022617"/>
    </source>
</evidence>
<dbReference type="InterPro" id="IPR001433">
    <property type="entry name" value="OxRdtase_FAD/NAD-bd"/>
</dbReference>
<dbReference type="Proteomes" id="UP001054837">
    <property type="component" value="Unassembled WGS sequence"/>
</dbReference>
<dbReference type="Pfam" id="PF00175">
    <property type="entry name" value="NAD_binding_1"/>
    <property type="match status" value="1"/>
</dbReference>
<evidence type="ECO:0000256" key="12">
    <source>
        <dbReference type="PIRNR" id="PIRNR000333"/>
    </source>
</evidence>
<keyword evidence="3 12" id="KW-0349">Heme</keyword>
<reference evidence="16 17" key="1">
    <citation type="submission" date="2021-06" db="EMBL/GenBank/DDBJ databases">
        <title>Caerostris darwini draft genome.</title>
        <authorList>
            <person name="Kono N."/>
            <person name="Arakawa K."/>
        </authorList>
    </citation>
    <scope>NUCLEOTIDE SEQUENCE [LARGE SCALE GENOMIC DNA]</scope>
</reference>
<keyword evidence="6 12" id="KW-0479">Metal-binding</keyword>
<comment type="caution">
    <text evidence="16">The sequence shown here is derived from an EMBL/GenBank/DDBJ whole genome shotgun (WGS) entry which is preliminary data.</text>
</comment>
<evidence type="ECO:0000256" key="1">
    <source>
        <dbReference type="ARBA" id="ARBA00001970"/>
    </source>
</evidence>
<keyword evidence="10 12" id="KW-0560">Oxidoreductase</keyword>
<evidence type="ECO:0000256" key="9">
    <source>
        <dbReference type="ARBA" id="ARBA00022860"/>
    </source>
</evidence>
<dbReference type="Pfam" id="PF00667">
    <property type="entry name" value="FAD_binding_1"/>
    <property type="match status" value="1"/>
</dbReference>
<dbReference type="InterPro" id="IPR004030">
    <property type="entry name" value="NOS_N"/>
</dbReference>
<dbReference type="GO" id="GO:0050660">
    <property type="term" value="F:flavin adenine dinucleotide binding"/>
    <property type="evidence" value="ECO:0007669"/>
    <property type="project" value="InterPro"/>
</dbReference>
<evidence type="ECO:0000256" key="13">
    <source>
        <dbReference type="PIRSR" id="PIRSR000333-1"/>
    </source>
</evidence>
<dbReference type="PROSITE" id="PS51384">
    <property type="entry name" value="FAD_FR"/>
    <property type="match status" value="1"/>
</dbReference>
<dbReference type="EC" id="1.14.13.39" evidence="12"/>
<evidence type="ECO:0000259" key="14">
    <source>
        <dbReference type="PROSITE" id="PS50902"/>
    </source>
</evidence>
<comment type="function">
    <text evidence="12">Produces nitric oxide (NO) which is a messenger molecule with diverse functions.</text>
</comment>
<evidence type="ECO:0000259" key="15">
    <source>
        <dbReference type="PROSITE" id="PS51384"/>
    </source>
</evidence>
<dbReference type="GO" id="GO:0004517">
    <property type="term" value="F:nitric-oxide synthase activity"/>
    <property type="evidence" value="ECO:0007669"/>
    <property type="project" value="UniProtKB-EC"/>
</dbReference>
<feature type="binding site" description="axial binding residue" evidence="13">
    <location>
        <position position="135"/>
    </location>
    <ligand>
        <name>heme b</name>
        <dbReference type="ChEBI" id="CHEBI:60344"/>
    </ligand>
    <ligandPart>
        <name>Fe</name>
        <dbReference type="ChEBI" id="CHEBI:18248"/>
    </ligandPart>
</feature>
<comment type="cofactor">
    <cofactor evidence="12">
        <name>FAD</name>
        <dbReference type="ChEBI" id="CHEBI:57692"/>
    </cofactor>
    <text evidence="12">Binds 1 FAD.</text>
</comment>
<feature type="domain" description="FAD-binding FR-type" evidence="15">
    <location>
        <begin position="665"/>
        <end position="904"/>
    </location>
</feature>
<dbReference type="FunFam" id="1.20.990.10:FF:000002">
    <property type="entry name" value="Nitric oxide synthase"/>
    <property type="match status" value="1"/>
</dbReference>
<dbReference type="InterPro" id="IPR017927">
    <property type="entry name" value="FAD-bd_FR_type"/>
</dbReference>
<keyword evidence="8 12" id="KW-0521">NADP</keyword>
<keyword evidence="5 12" id="KW-0288">FMN</keyword>
<dbReference type="Gene3D" id="3.90.440.10">
    <property type="entry name" value="Nitric Oxide Synthase,Heme Domain,Chain A domain 2"/>
    <property type="match status" value="1"/>
</dbReference>
<dbReference type="InterPro" id="IPR001094">
    <property type="entry name" value="Flavdoxin-like"/>
</dbReference>
<dbReference type="InterPro" id="IPR023173">
    <property type="entry name" value="NADPH_Cyt_P450_Rdtase_alpha"/>
</dbReference>
<dbReference type="InterPro" id="IPR044944">
    <property type="entry name" value="NOS_dom_3"/>
</dbReference>
<dbReference type="SUPFAM" id="SSF63380">
    <property type="entry name" value="Riboflavin synthase domain-like"/>
    <property type="match status" value="1"/>
</dbReference>
<dbReference type="InterPro" id="IPR050607">
    <property type="entry name" value="NOS"/>
</dbReference>
<dbReference type="InterPro" id="IPR008254">
    <property type="entry name" value="Flavodoxin/NO_synth"/>
</dbReference>
<dbReference type="InterPro" id="IPR029039">
    <property type="entry name" value="Flavoprotein-like_sf"/>
</dbReference>
<dbReference type="PRINTS" id="PR00369">
    <property type="entry name" value="FLAVODOXIN"/>
</dbReference>
<dbReference type="PANTHER" id="PTHR43410:SF1">
    <property type="entry name" value="NITRIC OXIDE SYNTHASE"/>
    <property type="match status" value="1"/>
</dbReference>
<evidence type="ECO:0000256" key="8">
    <source>
        <dbReference type="ARBA" id="ARBA00022857"/>
    </source>
</evidence>
<dbReference type="Gene3D" id="2.40.30.10">
    <property type="entry name" value="Translation factors"/>
    <property type="match status" value="1"/>
</dbReference>
<dbReference type="InterPro" id="IPR001709">
    <property type="entry name" value="Flavoprot_Pyr_Nucl_cyt_Rdtase"/>
</dbReference>
<dbReference type="GO" id="GO:0020037">
    <property type="term" value="F:heme binding"/>
    <property type="evidence" value="ECO:0007669"/>
    <property type="project" value="InterPro"/>
</dbReference>
<evidence type="ECO:0000256" key="11">
    <source>
        <dbReference type="ARBA" id="ARBA00023004"/>
    </source>
</evidence>
<dbReference type="Gene3D" id="3.40.50.80">
    <property type="entry name" value="Nucleotide-binding domain of ferredoxin-NADP reductase (FNR) module"/>
    <property type="match status" value="1"/>
</dbReference>
<dbReference type="InterPro" id="IPR003097">
    <property type="entry name" value="CysJ-like_FAD-binding"/>
</dbReference>
<dbReference type="GO" id="GO:0010181">
    <property type="term" value="F:FMN binding"/>
    <property type="evidence" value="ECO:0007669"/>
    <property type="project" value="InterPro"/>
</dbReference>
<organism evidence="16 17">
    <name type="scientific">Caerostris darwini</name>
    <dbReference type="NCBI Taxonomy" id="1538125"/>
    <lineage>
        <taxon>Eukaryota</taxon>
        <taxon>Metazoa</taxon>
        <taxon>Ecdysozoa</taxon>
        <taxon>Arthropoda</taxon>
        <taxon>Chelicerata</taxon>
        <taxon>Arachnida</taxon>
        <taxon>Araneae</taxon>
        <taxon>Araneomorphae</taxon>
        <taxon>Entelegynae</taxon>
        <taxon>Araneoidea</taxon>
        <taxon>Araneidae</taxon>
        <taxon>Caerostris</taxon>
    </lineage>
</organism>
<dbReference type="InterPro" id="IPR017938">
    <property type="entry name" value="Riboflavin_synthase-like_b-brl"/>
</dbReference>
<accession>A0AAV4PZA8</accession>
<dbReference type="FunFam" id="3.40.50.360:FF:000019">
    <property type="entry name" value="Nitric oxide synthase"/>
    <property type="match status" value="1"/>
</dbReference>
<dbReference type="PANTHER" id="PTHR43410">
    <property type="entry name" value="NITRIC OXIDE SYNTHASE OXYGENASE"/>
    <property type="match status" value="1"/>
</dbReference>
<evidence type="ECO:0000256" key="4">
    <source>
        <dbReference type="ARBA" id="ARBA00022630"/>
    </source>
</evidence>
<dbReference type="Pfam" id="PF00258">
    <property type="entry name" value="Flavodoxin_1"/>
    <property type="match status" value="1"/>
</dbReference>
<proteinExistence type="inferred from homology"/>